<dbReference type="EMBL" id="QSVA01000027">
    <property type="protein sequence ID" value="RGN89227.1"/>
    <property type="molecule type" value="Genomic_DNA"/>
</dbReference>
<dbReference type="Proteomes" id="UP000260759">
    <property type="component" value="Unassembled WGS sequence"/>
</dbReference>
<accession>A0A3E5EKL2</accession>
<evidence type="ECO:0000313" key="3">
    <source>
        <dbReference type="EMBL" id="RGV35647.1"/>
    </source>
</evidence>
<dbReference type="EMBL" id="QRZC01000043">
    <property type="protein sequence ID" value="RGV35647.1"/>
    <property type="molecule type" value="Genomic_DNA"/>
</dbReference>
<comment type="caution">
    <text evidence="2">The sequence shown here is derived from an EMBL/GenBank/DDBJ whole genome shotgun (WGS) entry which is preliminary data.</text>
</comment>
<dbReference type="Proteomes" id="UP000285343">
    <property type="component" value="Unassembled WGS sequence"/>
</dbReference>
<name>A0A3E5EKL2_BACUN</name>
<evidence type="ECO:0000256" key="1">
    <source>
        <dbReference type="SAM" id="SignalP"/>
    </source>
</evidence>
<dbReference type="SUPFAM" id="SSF101898">
    <property type="entry name" value="NHL repeat"/>
    <property type="match status" value="1"/>
</dbReference>
<keyword evidence="1" id="KW-0732">Signal</keyword>
<feature type="chain" id="PRO_5036081689" evidence="1">
    <location>
        <begin position="28"/>
        <end position="472"/>
    </location>
</feature>
<protein>
    <submittedName>
        <fullName evidence="2">DUF5018 domain-containing protein</fullName>
    </submittedName>
</protein>
<reference evidence="4 5" key="1">
    <citation type="submission" date="2018-08" db="EMBL/GenBank/DDBJ databases">
        <title>A genome reference for cultivated species of the human gut microbiota.</title>
        <authorList>
            <person name="Zou Y."/>
            <person name="Xue W."/>
            <person name="Luo G."/>
        </authorList>
    </citation>
    <scope>NUCLEOTIDE SEQUENCE [LARGE SCALE GENOMIC DNA]</scope>
    <source>
        <strain evidence="3 5">AF14-42</strain>
        <strain evidence="2 4">OM03-4</strain>
    </source>
</reference>
<dbReference type="RefSeq" id="WP_117601558.1">
    <property type="nucleotide sequence ID" value="NZ_JARDAG010000005.1"/>
</dbReference>
<evidence type="ECO:0000313" key="5">
    <source>
        <dbReference type="Proteomes" id="UP000285343"/>
    </source>
</evidence>
<proteinExistence type="predicted"/>
<dbReference type="PROSITE" id="PS51257">
    <property type="entry name" value="PROKAR_LIPOPROTEIN"/>
    <property type="match status" value="1"/>
</dbReference>
<dbReference type="AlphaFoldDB" id="A0A3E5EKL2"/>
<organism evidence="2 4">
    <name type="scientific">Bacteroides uniformis</name>
    <dbReference type="NCBI Taxonomy" id="820"/>
    <lineage>
        <taxon>Bacteria</taxon>
        <taxon>Pseudomonadati</taxon>
        <taxon>Bacteroidota</taxon>
        <taxon>Bacteroidia</taxon>
        <taxon>Bacteroidales</taxon>
        <taxon>Bacteroidaceae</taxon>
        <taxon>Bacteroides</taxon>
    </lineage>
</organism>
<evidence type="ECO:0000313" key="4">
    <source>
        <dbReference type="Proteomes" id="UP000260759"/>
    </source>
</evidence>
<evidence type="ECO:0000313" key="2">
    <source>
        <dbReference type="EMBL" id="RGN89227.1"/>
    </source>
</evidence>
<gene>
    <name evidence="3" type="ORF">DWW14_21615</name>
    <name evidence="2" type="ORF">DXB37_19845</name>
</gene>
<feature type="signal peptide" evidence="1">
    <location>
        <begin position="1"/>
        <end position="27"/>
    </location>
</feature>
<sequence>MKLLNKLTILACLFIGALASCESPDLAEGRTDQVNGLLNVTIKIPGNPAEYSATKKGPYEENEEITVKVPTTDDTPLDLTRLMCTVSLEHNCYMENPFKGETDFTNPVSVTVIDVNGNKHHNTIRILPTPPKTRFSKLWDKNAVELNIASRNITGLAINAQGLNVQEYDGKIYRYDMKTGSLVTTIEAARSFMIKADTDDAGHLVTARDNTYSAGFMVYYYNETKKEHILLLDYTAGDGCPDDLGYEFSVIGDVTSGKAFIYGMAPGMMTIYYWELQDGELVTPANQPNTLRYGPAGGNWDRAQVQRASLDDDSDHYLSFYSPSTADEDDETQEGKKGSRFHIFSPYMEVTEMNPQNHAYKILDFKVFTVNDDVFVAFIEQGYTAWANARVKVFEITKRSMMELSPEDDGYDKFCLFSGDEIAPTNYNRWGDIAVYKEVTSTGYDIYIASTVVGYDTNESRIRMYKMNYYPQ</sequence>